<dbReference type="Proteomes" id="UP000184322">
    <property type="component" value="Chromosome"/>
</dbReference>
<evidence type="ECO:0000313" key="2">
    <source>
        <dbReference type="EMBL" id="APJ38690.1"/>
    </source>
</evidence>
<accession>A0A1L4FSV7</accession>
<evidence type="ECO:0000313" key="3">
    <source>
        <dbReference type="Proteomes" id="UP000184322"/>
    </source>
</evidence>
<feature type="signal peptide" evidence="1">
    <location>
        <begin position="1"/>
        <end position="21"/>
    </location>
</feature>
<keyword evidence="3" id="KW-1185">Reference proteome</keyword>
<dbReference type="AlphaFoldDB" id="A0A1L4FSV7"/>
<dbReference type="STRING" id="48003.BLA55_03455"/>
<reference evidence="3" key="1">
    <citation type="submission" date="2016-10" db="EMBL/GenBank/DDBJ databases">
        <authorList>
            <person name="Beylefeld A."/>
            <person name="Abolnik C."/>
        </authorList>
    </citation>
    <scope>NUCLEOTIDE SEQUENCE [LARGE SCALE GENOMIC DNA]</scope>
    <source>
        <strain evidence="3">B359_6</strain>
    </source>
</reference>
<dbReference type="KEGG" id="mpul:BLA55_03455"/>
<organism evidence="2 3">
    <name type="scientific">Mycoplasmopsis pullorum</name>
    <dbReference type="NCBI Taxonomy" id="48003"/>
    <lineage>
        <taxon>Bacteria</taxon>
        <taxon>Bacillati</taxon>
        <taxon>Mycoplasmatota</taxon>
        <taxon>Mycoplasmoidales</taxon>
        <taxon>Metamycoplasmataceae</taxon>
        <taxon>Mycoplasmopsis</taxon>
    </lineage>
</organism>
<dbReference type="PROSITE" id="PS51257">
    <property type="entry name" value="PROKAR_LIPOPROTEIN"/>
    <property type="match status" value="1"/>
</dbReference>
<evidence type="ECO:0008006" key="4">
    <source>
        <dbReference type="Google" id="ProtNLM"/>
    </source>
</evidence>
<keyword evidence="1" id="KW-0732">Signal</keyword>
<dbReference type="OrthoDB" id="403771at2"/>
<dbReference type="RefSeq" id="WP_073372695.1">
    <property type="nucleotide sequence ID" value="NZ_CP017813.1"/>
</dbReference>
<dbReference type="EMBL" id="CP017813">
    <property type="protein sequence ID" value="APJ38690.1"/>
    <property type="molecule type" value="Genomic_DNA"/>
</dbReference>
<gene>
    <name evidence="2" type="ORF">BLA55_03455</name>
</gene>
<protein>
    <recommendedName>
        <fullName evidence="4">Transglutaminase-like domain-containing protein</fullName>
    </recommendedName>
</protein>
<feature type="chain" id="PRO_5013063616" description="Transglutaminase-like domain-containing protein" evidence="1">
    <location>
        <begin position="22"/>
        <end position="503"/>
    </location>
</feature>
<name>A0A1L4FSV7_9BACT</name>
<sequence>MKKFKLLSYVLFLSTSIPLISTSCFNTTTVKKKKDIKDTKKDYLINEIKIEYEKSIKKIQNEFLELSSPVDYLNSLEEKYTKTFHEKVQTFYDENYSKIVNSDLKKFYTEWKDELLKINNYFQISHDKENWFLEKFVYNLLKYNNMIFSSDRFNDFEKYFFDDLQQIDELTKLDVLEKLKKFNSLDVSNLDWSGKWDLIKKEYNSFFEKSYMRNKDTYFDKKINEIIDELNKHYQLFTRDAWMVVPQAELVDTSHFSYDNLDPFIERNGRNHIDYIIDYIYELANSIRPIIVKRKSAFEHTRNMSDDEWNLMMEKGKKLLDESLELIKNSIGTIVNKNWNLEQTTKALAKYLVYKNDYTTQNRWNAVTFVSLKNDVSNFLCQGYSAYMYIALNLLGYKDVGFESQYRFKTNKEIFAHINNTYKIDNKLYVIDATFADKFRQNNEIYENKVIKWNTKYLSAYEQVNEWIDKFVLVPMNDYLNQDPKQPLYISITSDDLSEFKFE</sequence>
<evidence type="ECO:0000256" key="1">
    <source>
        <dbReference type="SAM" id="SignalP"/>
    </source>
</evidence>
<proteinExistence type="predicted"/>